<dbReference type="STRING" id="358396.CHINAEXTREME_10245"/>
<comment type="subcellular location">
    <subcellularLocation>
        <location evidence="1">Periplasm</location>
    </subcellularLocation>
</comment>
<evidence type="ECO:0000256" key="1">
    <source>
        <dbReference type="ARBA" id="ARBA00004418"/>
    </source>
</evidence>
<dbReference type="Proteomes" id="UP000186547">
    <property type="component" value="Chromosome"/>
</dbReference>
<dbReference type="eggNOG" id="arCOG00220">
    <property type="taxonomic scope" value="Archaea"/>
</dbReference>
<evidence type="ECO:0000256" key="2">
    <source>
        <dbReference type="ARBA" id="ARBA00022448"/>
    </source>
</evidence>
<keyword evidence="3" id="KW-0732">Signal</keyword>
<evidence type="ECO:0000313" key="7">
    <source>
        <dbReference type="Proteomes" id="UP000011555"/>
    </source>
</evidence>
<protein>
    <submittedName>
        <fullName evidence="5">ABC transporter substrate-binding protein</fullName>
    </submittedName>
    <submittedName>
        <fullName evidence="6">Family 1 extracellular solute-binding protein</fullName>
    </submittedName>
</protein>
<dbReference type="GO" id="GO:0015888">
    <property type="term" value="P:thiamine transport"/>
    <property type="evidence" value="ECO:0007669"/>
    <property type="project" value="TreeGrafter"/>
</dbReference>
<dbReference type="EMBL" id="AOLZ01000075">
    <property type="protein sequence ID" value="EMA28125.1"/>
    <property type="molecule type" value="Genomic_DNA"/>
</dbReference>
<accession>M0L876</accession>
<evidence type="ECO:0000256" key="3">
    <source>
        <dbReference type="ARBA" id="ARBA00022729"/>
    </source>
</evidence>
<keyword evidence="4" id="KW-0574">Periplasm</keyword>
<dbReference type="Pfam" id="PF13416">
    <property type="entry name" value="SBP_bac_8"/>
    <property type="match status" value="1"/>
</dbReference>
<dbReference type="SUPFAM" id="SSF53850">
    <property type="entry name" value="Periplasmic binding protein-like II"/>
    <property type="match status" value="1"/>
</dbReference>
<dbReference type="KEGG" id="hlc:CHINAEXTREME10245"/>
<proteinExistence type="predicted"/>
<evidence type="ECO:0000313" key="8">
    <source>
        <dbReference type="Proteomes" id="UP000186547"/>
    </source>
</evidence>
<dbReference type="InterPro" id="IPR006059">
    <property type="entry name" value="SBP"/>
</dbReference>
<evidence type="ECO:0000256" key="4">
    <source>
        <dbReference type="ARBA" id="ARBA00022764"/>
    </source>
</evidence>
<dbReference type="PANTHER" id="PTHR30006">
    <property type="entry name" value="THIAMINE-BINDING PERIPLASMIC PROTEIN-RELATED"/>
    <property type="match status" value="1"/>
</dbReference>
<dbReference type="GO" id="GO:0042597">
    <property type="term" value="C:periplasmic space"/>
    <property type="evidence" value="ECO:0007669"/>
    <property type="project" value="UniProtKB-SubCell"/>
</dbReference>
<dbReference type="GO" id="GO:0030975">
    <property type="term" value="F:thiamine binding"/>
    <property type="evidence" value="ECO:0007669"/>
    <property type="project" value="TreeGrafter"/>
</dbReference>
<name>M0L876_NATLA</name>
<dbReference type="Gene3D" id="3.40.190.10">
    <property type="entry name" value="Periplasmic binding protein-like II"/>
    <property type="match status" value="2"/>
</dbReference>
<dbReference type="GO" id="GO:0030976">
    <property type="term" value="F:thiamine pyrophosphate binding"/>
    <property type="evidence" value="ECO:0007669"/>
    <property type="project" value="TreeGrafter"/>
</dbReference>
<reference evidence="5 8" key="1">
    <citation type="journal article" date="2011" name="J. Bacteriol.">
        <title>Genome sequence of Halobiforma lacisalsi AJ5, an extremely halophilic archaeon which harbors a bop gene.</title>
        <authorList>
            <person name="Jiang X."/>
            <person name="Wang S."/>
            <person name="Cheng H."/>
            <person name="Huo Y."/>
            <person name="Zhang X."/>
            <person name="Zhu X."/>
            <person name="Han X."/>
            <person name="Ni P."/>
            <person name="Wu M."/>
        </authorList>
    </citation>
    <scope>NUCLEOTIDE SEQUENCE [LARGE SCALE GENOMIC DNA]</scope>
    <source>
        <strain evidence="5 8">AJ5</strain>
    </source>
</reference>
<sequence length="366" mass="40985">MPGQSRQNRRAFLRTAAATGTAATLGGIAGCTGFLEDQSLTVAVYGGVFQDVLDDELFEPFNEEVDFEATSQEQPTAEEALAQYESAVDAGEAPVDVAIMSTVGVLRGLNSDLWHIWESEDEFENLQYISDDLIEEADGGIASVGALSWYINLVQNTEVIEESLDSWEALWDEEYEDTFGLLGLASNSFLLDITAEVYFDGQETLQDREGVEEVFEQLEGVTDQANFWYENEAEFQQRLRDGEVPAGMLYSDITKVMQDDGAPVQSNFVEEGSVLDSGSWVALETTELTEEARQFIDYASRPEVQDRVAESLYTAPTIDREHSEIDDETYEEIAGPGPEEAIVPHYELYLEEEEWVNERWEEFIIG</sequence>
<dbReference type="AlphaFoldDB" id="M0L876"/>
<dbReference type="InterPro" id="IPR006311">
    <property type="entry name" value="TAT_signal"/>
</dbReference>
<evidence type="ECO:0000313" key="5">
    <source>
        <dbReference type="EMBL" id="APW98144.1"/>
    </source>
</evidence>
<keyword evidence="2" id="KW-0813">Transport</keyword>
<dbReference type="PANTHER" id="PTHR30006:SF3">
    <property type="entry name" value="THIAMINE-BINDING PERIPLASMIC PROTEIN"/>
    <property type="match status" value="1"/>
</dbReference>
<dbReference type="RefSeq" id="WP_007143450.1">
    <property type="nucleotide sequence ID" value="NZ_AOLZ01000075.1"/>
</dbReference>
<keyword evidence="7" id="KW-1185">Reference proteome</keyword>
<reference evidence="5" key="3">
    <citation type="submission" date="2017-01" db="EMBL/GenBank/DDBJ databases">
        <authorList>
            <person name="Mah S.A."/>
            <person name="Swanson W.J."/>
            <person name="Moy G.W."/>
            <person name="Vacquier V.D."/>
        </authorList>
    </citation>
    <scope>NUCLEOTIDE SEQUENCE</scope>
    <source>
        <strain evidence="5">AJ5</strain>
    </source>
</reference>
<dbReference type="EMBL" id="CP019285">
    <property type="protein sequence ID" value="APW98144.1"/>
    <property type="molecule type" value="Genomic_DNA"/>
</dbReference>
<dbReference type="GeneID" id="30921507"/>
<evidence type="ECO:0000313" key="6">
    <source>
        <dbReference type="EMBL" id="EMA28125.1"/>
    </source>
</evidence>
<gene>
    <name evidence="6" type="ORF">C445_18838</name>
    <name evidence="5" type="ORF">CHINAEXTREME_10245</name>
</gene>
<dbReference type="PROSITE" id="PS51257">
    <property type="entry name" value="PROKAR_LIPOPROTEIN"/>
    <property type="match status" value="1"/>
</dbReference>
<dbReference type="Proteomes" id="UP000011555">
    <property type="component" value="Unassembled WGS sequence"/>
</dbReference>
<dbReference type="PROSITE" id="PS51318">
    <property type="entry name" value="TAT"/>
    <property type="match status" value="1"/>
</dbReference>
<organism evidence="6 7">
    <name type="scientific">Natronobacterium lacisalsi AJ5</name>
    <dbReference type="NCBI Taxonomy" id="358396"/>
    <lineage>
        <taxon>Archaea</taxon>
        <taxon>Methanobacteriati</taxon>
        <taxon>Methanobacteriota</taxon>
        <taxon>Stenosarchaea group</taxon>
        <taxon>Halobacteria</taxon>
        <taxon>Halobacteriales</taxon>
        <taxon>Natrialbaceae</taxon>
        <taxon>Natronobacterium</taxon>
    </lineage>
</organism>
<reference evidence="6 7" key="2">
    <citation type="journal article" date="2014" name="PLoS Genet.">
        <title>Phylogenetically driven sequencing of extremely halophilic archaea reveals strategies for static and dynamic osmo-response.</title>
        <authorList>
            <person name="Becker E.A."/>
            <person name="Seitzer P.M."/>
            <person name="Tritt A."/>
            <person name="Larsen D."/>
            <person name="Krusor M."/>
            <person name="Yao A.I."/>
            <person name="Wu D."/>
            <person name="Madern D."/>
            <person name="Eisen J.A."/>
            <person name="Darling A.E."/>
            <person name="Facciotti M.T."/>
        </authorList>
    </citation>
    <scope>NUCLEOTIDE SEQUENCE [LARGE SCALE GENOMIC DNA]</scope>
    <source>
        <strain evidence="6 7">AJ5</strain>
    </source>
</reference>
<dbReference type="PATRIC" id="fig|358396.7.peg.3810"/>